<name>A0ACC7ML43_9PSED</name>
<dbReference type="Proteomes" id="UP001622950">
    <property type="component" value="Unassembled WGS sequence"/>
</dbReference>
<protein>
    <submittedName>
        <fullName evidence="1">SDR family oxidoreductase</fullName>
    </submittedName>
</protein>
<sequence>MIDPKTGMKPGERYVVESLERTQHFPGFFLDGKYYLGPELMTTVGWLEGQTFFYDQLDPTGEPVFANRVAGTIENLTLILADGARLNLNEVRYNAREEPTPPEVDKSPDLLVHPVSSALNEKLVVITGASSGIGRAAAHAFADKGARLVLSARDEAALDDVVEECTARGASALAVRTDVTNSEQMRALADQAAAFGDGRIDIWINNAGVGAVGSFEETPLEAHEQVLQTDLLGYLRGAYVAWPFFKAQKRGILINTLSLGSWVAQPYAAAYSASKYGLRGLSEALRGELYDYPDIHVCDIYPAVMDTPGFRDGGNFTGHALKPPPPVYDPHLVAEAMVACALRPRPSTTVGAAATMARIAHFLLPGFAYLSGWLTRLGLQHRPQTQATSGNLFTPSNAQRQVEGGWRVTTQRPSLAVVVGATLLLGGLMFALKRHGRQSDRPRGKGREVS</sequence>
<organism evidence="1 2">
    <name type="scientific">Pseudomonas neuropathica</name>
    <dbReference type="NCBI Taxonomy" id="2730425"/>
    <lineage>
        <taxon>Bacteria</taxon>
        <taxon>Pseudomonadati</taxon>
        <taxon>Pseudomonadota</taxon>
        <taxon>Gammaproteobacteria</taxon>
        <taxon>Pseudomonadales</taxon>
        <taxon>Pseudomonadaceae</taxon>
        <taxon>Pseudomonas</taxon>
    </lineage>
</organism>
<keyword evidence="2" id="KW-1185">Reference proteome</keyword>
<accession>A0ACC7ML43</accession>
<evidence type="ECO:0000313" key="2">
    <source>
        <dbReference type="Proteomes" id="UP001622950"/>
    </source>
</evidence>
<gene>
    <name evidence="1" type="ORF">ACJEBM_00840</name>
</gene>
<proteinExistence type="predicted"/>
<dbReference type="EMBL" id="JBJHQE010000001">
    <property type="protein sequence ID" value="MFK9079226.1"/>
    <property type="molecule type" value="Genomic_DNA"/>
</dbReference>
<comment type="caution">
    <text evidence="1">The sequence shown here is derived from an EMBL/GenBank/DDBJ whole genome shotgun (WGS) entry which is preliminary data.</text>
</comment>
<reference evidence="1" key="1">
    <citation type="submission" date="2024-11" db="EMBL/GenBank/DDBJ databases">
        <authorList>
            <person name="Lucas J.A."/>
        </authorList>
    </citation>
    <scope>NUCLEOTIDE SEQUENCE</scope>
    <source>
        <strain evidence="1">Z 8.8</strain>
    </source>
</reference>
<evidence type="ECO:0000313" key="1">
    <source>
        <dbReference type="EMBL" id="MFK9079226.1"/>
    </source>
</evidence>